<gene>
    <name evidence="12" type="primary">serC</name>
    <name evidence="14" type="ORF">DGMP_14750</name>
</gene>
<dbReference type="GO" id="GO:0030170">
    <property type="term" value="F:pyridoxal phosphate binding"/>
    <property type="evidence" value="ECO:0007669"/>
    <property type="project" value="UniProtKB-UniRule"/>
</dbReference>
<dbReference type="CDD" id="cd00611">
    <property type="entry name" value="PSAT_like"/>
    <property type="match status" value="1"/>
</dbReference>
<dbReference type="Pfam" id="PF00266">
    <property type="entry name" value="Aminotran_5"/>
    <property type="match status" value="1"/>
</dbReference>
<dbReference type="InterPro" id="IPR000192">
    <property type="entry name" value="Aminotrans_V_dom"/>
</dbReference>
<evidence type="ECO:0000256" key="11">
    <source>
        <dbReference type="ARBA" id="ARBA00049007"/>
    </source>
</evidence>
<accession>A0A8D5FVR0</accession>
<feature type="binding site" evidence="12">
    <location>
        <position position="172"/>
    </location>
    <ligand>
        <name>pyridoxal 5'-phosphate</name>
        <dbReference type="ChEBI" id="CHEBI:597326"/>
    </ligand>
</feature>
<reference evidence="14" key="1">
    <citation type="submission" date="2020-09" db="EMBL/GenBank/DDBJ databases">
        <title>Desulfogranum mesoprofundum gen. nov., sp. nov., a novel mesophilic, sulfate-reducing chemolithoautotroph isolated from a deep-sea hydrothermal vent chimney in the Suiyo Seamount.</title>
        <authorList>
            <person name="Hashimoto Y."/>
            <person name="Nakagawa S."/>
        </authorList>
    </citation>
    <scope>NUCLEOTIDE SEQUENCE</scope>
    <source>
        <strain evidence="14">KT2</strain>
    </source>
</reference>
<dbReference type="UniPathway" id="UPA00135">
    <property type="reaction ID" value="UER00197"/>
</dbReference>
<evidence type="ECO:0000256" key="10">
    <source>
        <dbReference type="ARBA" id="ARBA00047630"/>
    </source>
</evidence>
<comment type="pathway">
    <text evidence="1 12">Cofactor biosynthesis; pyridoxine 5'-phosphate biosynthesis; pyridoxine 5'-phosphate from D-erythrose 4-phosphate: step 3/5.</text>
</comment>
<evidence type="ECO:0000256" key="7">
    <source>
        <dbReference type="ARBA" id="ARBA00022898"/>
    </source>
</evidence>
<keyword evidence="8 12" id="KW-0664">Pyridoxine biosynthesis</keyword>
<dbReference type="NCBIfam" id="TIGR01364">
    <property type="entry name" value="serC_1"/>
    <property type="match status" value="1"/>
</dbReference>
<dbReference type="RefSeq" id="WP_228856877.1">
    <property type="nucleotide sequence ID" value="NZ_AP024086.1"/>
</dbReference>
<proteinExistence type="inferred from homology"/>
<comment type="catalytic activity">
    <reaction evidence="10 12">
        <text>4-(phosphooxy)-L-threonine + 2-oxoglutarate = (R)-3-hydroxy-2-oxo-4-phosphooxybutanoate + L-glutamate</text>
        <dbReference type="Rhea" id="RHEA:16573"/>
        <dbReference type="ChEBI" id="CHEBI:16810"/>
        <dbReference type="ChEBI" id="CHEBI:29985"/>
        <dbReference type="ChEBI" id="CHEBI:58452"/>
        <dbReference type="ChEBI" id="CHEBI:58538"/>
        <dbReference type="EC" id="2.6.1.52"/>
    </reaction>
</comment>
<evidence type="ECO:0000313" key="14">
    <source>
        <dbReference type="EMBL" id="BCL60782.1"/>
    </source>
</evidence>
<organism evidence="14 15">
    <name type="scientific">Desulfomarina profundi</name>
    <dbReference type="NCBI Taxonomy" id="2772557"/>
    <lineage>
        <taxon>Bacteria</taxon>
        <taxon>Pseudomonadati</taxon>
        <taxon>Thermodesulfobacteriota</taxon>
        <taxon>Desulfobulbia</taxon>
        <taxon>Desulfobulbales</taxon>
        <taxon>Desulfobulbaceae</taxon>
        <taxon>Desulfomarina</taxon>
    </lineage>
</organism>
<evidence type="ECO:0000256" key="3">
    <source>
        <dbReference type="ARBA" id="ARBA00006904"/>
    </source>
</evidence>
<keyword evidence="7 12" id="KW-0663">Pyridoxal phosphate</keyword>
<comment type="subunit">
    <text evidence="12">Homodimer.</text>
</comment>
<comment type="subcellular location">
    <subcellularLocation>
        <location evidence="12">Cytoplasm</location>
    </subcellularLocation>
</comment>
<feature type="modified residue" description="N6-(pyridoxal phosphate)lysine" evidence="12">
    <location>
        <position position="196"/>
    </location>
</feature>
<comment type="caution">
    <text evidence="12">Lacks conserved residue(s) required for the propagation of feature annotation.</text>
</comment>
<keyword evidence="15" id="KW-1185">Reference proteome</keyword>
<evidence type="ECO:0000256" key="12">
    <source>
        <dbReference type="HAMAP-Rule" id="MF_00160"/>
    </source>
</evidence>
<keyword evidence="6 12" id="KW-0808">Transferase</keyword>
<feature type="binding site" evidence="12">
    <location>
        <begin position="77"/>
        <end position="78"/>
    </location>
    <ligand>
        <name>pyridoxal 5'-phosphate</name>
        <dbReference type="ChEBI" id="CHEBI:597326"/>
    </ligand>
</feature>
<dbReference type="GO" id="GO:0008615">
    <property type="term" value="P:pyridoxine biosynthetic process"/>
    <property type="evidence" value="ECO:0007669"/>
    <property type="project" value="UniProtKB-UniRule"/>
</dbReference>
<feature type="binding site" evidence="12">
    <location>
        <position position="153"/>
    </location>
    <ligand>
        <name>pyridoxal 5'-phosphate</name>
        <dbReference type="ChEBI" id="CHEBI:597326"/>
    </ligand>
</feature>
<keyword evidence="5 12" id="KW-0028">Amino-acid biosynthesis</keyword>
<dbReference type="PANTHER" id="PTHR43247:SF1">
    <property type="entry name" value="PHOSPHOSERINE AMINOTRANSFERASE"/>
    <property type="match status" value="1"/>
</dbReference>
<comment type="catalytic activity">
    <reaction evidence="11 12">
        <text>O-phospho-L-serine + 2-oxoglutarate = 3-phosphooxypyruvate + L-glutamate</text>
        <dbReference type="Rhea" id="RHEA:14329"/>
        <dbReference type="ChEBI" id="CHEBI:16810"/>
        <dbReference type="ChEBI" id="CHEBI:18110"/>
        <dbReference type="ChEBI" id="CHEBI:29985"/>
        <dbReference type="ChEBI" id="CHEBI:57524"/>
        <dbReference type="EC" id="2.6.1.52"/>
    </reaction>
</comment>
<comment type="cofactor">
    <cofactor evidence="12">
        <name>pyridoxal 5'-phosphate</name>
        <dbReference type="ChEBI" id="CHEBI:597326"/>
    </cofactor>
    <text evidence="12">Binds 1 pyridoxal phosphate per subunit.</text>
</comment>
<dbReference type="GO" id="GO:0005737">
    <property type="term" value="C:cytoplasm"/>
    <property type="evidence" value="ECO:0007669"/>
    <property type="project" value="UniProtKB-SubCell"/>
</dbReference>
<evidence type="ECO:0000259" key="13">
    <source>
        <dbReference type="Pfam" id="PF00266"/>
    </source>
</evidence>
<feature type="binding site" evidence="12">
    <location>
        <position position="43"/>
    </location>
    <ligand>
        <name>L-glutamate</name>
        <dbReference type="ChEBI" id="CHEBI:29985"/>
    </ligand>
</feature>
<evidence type="ECO:0000256" key="6">
    <source>
        <dbReference type="ARBA" id="ARBA00022679"/>
    </source>
</evidence>
<dbReference type="EC" id="2.6.1.52" evidence="12"/>
<evidence type="ECO:0000256" key="1">
    <source>
        <dbReference type="ARBA" id="ARBA00004915"/>
    </source>
</evidence>
<evidence type="ECO:0000256" key="2">
    <source>
        <dbReference type="ARBA" id="ARBA00005099"/>
    </source>
</evidence>
<comment type="similarity">
    <text evidence="3 12">Belongs to the class-V pyridoxal-phosphate-dependent aminotransferase family. SerC subfamily.</text>
</comment>
<dbReference type="FunFam" id="3.40.640.10:FF:000010">
    <property type="entry name" value="Phosphoserine aminotransferase"/>
    <property type="match status" value="1"/>
</dbReference>
<dbReference type="KEGG" id="dbk:DGMP_14750"/>
<dbReference type="AlphaFoldDB" id="A0A8D5FVR0"/>
<sequence length="361" mass="40349">MTERVFNFSPGPATLPYEVLVQAGKDVVNFQETGIGLIEISHRSREFMAVAEEAEKNLRELMEIPDNYKVLFLQGGASSQFFMIPMNLLGNGKKATYLNTGTWAKKAIKEAKLFGEIDVPYSSEENSFNRVPTQDEYTVAEDSEYLYFVSNNTIYGTQFPEFPETEKMLISDMSSDILSRKIDISRFGLIFAGAQKNLGPAGVTIVIIRDDLLERTPQNTPTMLKYKTHADKGSMFNTPPCFAIYAVGEVLKWLKKQGGVAAMEEINREKATLIYDVIDSTDYYIGHAEKESRSLMNISFNLPTAELEAKFIAEAATIGLNGLKGHRSIGGCRASIYNAFPRDGIVKLVEFMKQFELDNPA</sequence>
<evidence type="ECO:0000256" key="5">
    <source>
        <dbReference type="ARBA" id="ARBA00022605"/>
    </source>
</evidence>
<dbReference type="FunFam" id="3.90.1150.10:FF:000006">
    <property type="entry name" value="Phosphoserine aminotransferase"/>
    <property type="match status" value="1"/>
</dbReference>
<comment type="pathway">
    <text evidence="2 12">Amino-acid biosynthesis; L-serine biosynthesis; L-serine from 3-phospho-D-glycerate: step 2/3.</text>
</comment>
<dbReference type="PROSITE" id="PS00595">
    <property type="entry name" value="AA_TRANSFER_CLASS_5"/>
    <property type="match status" value="1"/>
</dbReference>
<comment type="function">
    <text evidence="12">Catalyzes the reversible conversion of 3-phosphohydroxypyruvate to phosphoserine and of 3-hydroxy-2-oxo-4-phosphonooxybutanoate to phosphohydroxythreonine.</text>
</comment>
<dbReference type="UniPathway" id="UPA00244">
    <property type="reaction ID" value="UER00311"/>
</dbReference>
<evidence type="ECO:0000313" key="15">
    <source>
        <dbReference type="Proteomes" id="UP000826725"/>
    </source>
</evidence>
<dbReference type="NCBIfam" id="NF003764">
    <property type="entry name" value="PRK05355.1"/>
    <property type="match status" value="1"/>
</dbReference>
<feature type="domain" description="Aminotransferase class V" evidence="13">
    <location>
        <begin position="5"/>
        <end position="346"/>
    </location>
</feature>
<dbReference type="InterPro" id="IPR020578">
    <property type="entry name" value="Aminotrans_V_PyrdxlP_BS"/>
</dbReference>
<evidence type="ECO:0000256" key="4">
    <source>
        <dbReference type="ARBA" id="ARBA00022576"/>
    </source>
</evidence>
<keyword evidence="9 12" id="KW-0718">Serine biosynthesis</keyword>
<dbReference type="Proteomes" id="UP000826725">
    <property type="component" value="Chromosome"/>
</dbReference>
<dbReference type="PIRSF" id="PIRSF000525">
    <property type="entry name" value="SerC"/>
    <property type="match status" value="1"/>
</dbReference>
<feature type="binding site" evidence="12">
    <location>
        <position position="195"/>
    </location>
    <ligand>
        <name>pyridoxal 5'-phosphate</name>
        <dbReference type="ChEBI" id="CHEBI:597326"/>
    </ligand>
</feature>
<feature type="binding site" evidence="12">
    <location>
        <position position="103"/>
    </location>
    <ligand>
        <name>pyridoxal 5'-phosphate</name>
        <dbReference type="ChEBI" id="CHEBI:597326"/>
    </ligand>
</feature>
<keyword evidence="4 12" id="KW-0032">Aminotransferase</keyword>
<dbReference type="GO" id="GO:0004648">
    <property type="term" value="F:O-phospho-L-serine:2-oxoglutarate aminotransferase activity"/>
    <property type="evidence" value="ECO:0007669"/>
    <property type="project" value="UniProtKB-UniRule"/>
</dbReference>
<protein>
    <recommendedName>
        <fullName evidence="12">Phosphoserine aminotransferase</fullName>
        <ecNumber evidence="12">2.6.1.52</ecNumber>
    </recommendedName>
    <alternativeName>
        <fullName evidence="12">Phosphohydroxythreonine aminotransferase</fullName>
        <shortName evidence="12">PSAT</shortName>
    </alternativeName>
</protein>
<name>A0A8D5FVR0_9BACT</name>
<dbReference type="GO" id="GO:0006564">
    <property type="term" value="P:L-serine biosynthetic process"/>
    <property type="evidence" value="ECO:0007669"/>
    <property type="project" value="UniProtKB-UniRule"/>
</dbReference>
<dbReference type="HAMAP" id="MF_00160">
    <property type="entry name" value="SerC_aminotrans_5"/>
    <property type="match status" value="1"/>
</dbReference>
<evidence type="ECO:0000256" key="8">
    <source>
        <dbReference type="ARBA" id="ARBA00023096"/>
    </source>
</evidence>
<feature type="binding site" evidence="12">
    <location>
        <begin position="237"/>
        <end position="238"/>
    </location>
    <ligand>
        <name>pyridoxal 5'-phosphate</name>
        <dbReference type="ChEBI" id="CHEBI:597326"/>
    </ligand>
</feature>
<dbReference type="EMBL" id="AP024086">
    <property type="protein sequence ID" value="BCL60782.1"/>
    <property type="molecule type" value="Genomic_DNA"/>
</dbReference>
<evidence type="ECO:0000256" key="9">
    <source>
        <dbReference type="ARBA" id="ARBA00023299"/>
    </source>
</evidence>
<keyword evidence="12" id="KW-0963">Cytoplasm</keyword>
<dbReference type="InterPro" id="IPR022278">
    <property type="entry name" value="Pser_aminoTfrase"/>
</dbReference>
<dbReference type="PANTHER" id="PTHR43247">
    <property type="entry name" value="PHOSPHOSERINE AMINOTRANSFERASE"/>
    <property type="match status" value="1"/>
</dbReference>